<sequence length="275" mass="31824">MRLGTFPLTWKHAIIVPIHKPGKQANSPTSYRPISLLPTLYQFGFKKQHSTCHQIQRISEIIVHGFENKKYTIAVFLDLTQAFDKVWHHGLEIKLKALNLPMYLLKTITSFITDRTFQVRIDTNLSLQHKIKSGVPQGSVLGPTLFNIYCHDIPNPSNSQLTMFADDTTILTQDSVLNLSIEKLQSSLNEITSWLKKWKLKLNPTKSEAKIFTLKRYNDPINISINNQIIQWNRKDDSVKYLGVFLDEKLTWNIHINKKLTQGYARIRILYPLVN</sequence>
<keyword evidence="2" id="KW-0548">Nucleotidyltransferase</keyword>
<dbReference type="AlphaFoldDB" id="A0A5E4MQ78"/>
<keyword evidence="2" id="KW-0808">Transferase</keyword>
<feature type="domain" description="Reverse transcriptase" evidence="1">
    <location>
        <begin position="1"/>
        <end position="246"/>
    </location>
</feature>
<dbReference type="Gene3D" id="3.30.70.270">
    <property type="match status" value="1"/>
</dbReference>
<dbReference type="OrthoDB" id="6622864at2759"/>
<dbReference type="InterPro" id="IPR043128">
    <property type="entry name" value="Rev_trsase/Diguanyl_cyclase"/>
</dbReference>
<reference evidence="2 3" key="1">
    <citation type="submission" date="2019-08" db="EMBL/GenBank/DDBJ databases">
        <authorList>
            <person name="Alioto T."/>
            <person name="Alioto T."/>
            <person name="Gomez Garrido J."/>
        </authorList>
    </citation>
    <scope>NUCLEOTIDE SEQUENCE [LARGE SCALE GENOMIC DNA]</scope>
</reference>
<dbReference type="PANTHER" id="PTHR36688">
    <property type="entry name" value="ENDO/EXONUCLEASE/PHOSPHATASE DOMAIN-CONTAINING PROTEIN"/>
    <property type="match status" value="1"/>
</dbReference>
<dbReference type="InterPro" id="IPR052560">
    <property type="entry name" value="RdDP_mobile_element"/>
</dbReference>
<dbReference type="SUPFAM" id="SSF56672">
    <property type="entry name" value="DNA/RNA polymerases"/>
    <property type="match status" value="1"/>
</dbReference>
<dbReference type="PANTHER" id="PTHR36688:SF1">
    <property type="entry name" value="ENDONUCLEASE_EXONUCLEASE_PHOSPHATASE DOMAIN-CONTAINING PROTEIN"/>
    <property type="match status" value="1"/>
</dbReference>
<dbReference type="PROSITE" id="PS50878">
    <property type="entry name" value="RT_POL"/>
    <property type="match status" value="1"/>
</dbReference>
<dbReference type="Proteomes" id="UP000325440">
    <property type="component" value="Unassembled WGS sequence"/>
</dbReference>
<dbReference type="GO" id="GO:0003964">
    <property type="term" value="F:RNA-directed DNA polymerase activity"/>
    <property type="evidence" value="ECO:0007669"/>
    <property type="project" value="UniProtKB-KW"/>
</dbReference>
<organism evidence="2 3">
    <name type="scientific">Cinara cedri</name>
    <dbReference type="NCBI Taxonomy" id="506608"/>
    <lineage>
        <taxon>Eukaryota</taxon>
        <taxon>Metazoa</taxon>
        <taxon>Ecdysozoa</taxon>
        <taxon>Arthropoda</taxon>
        <taxon>Hexapoda</taxon>
        <taxon>Insecta</taxon>
        <taxon>Pterygota</taxon>
        <taxon>Neoptera</taxon>
        <taxon>Paraneoptera</taxon>
        <taxon>Hemiptera</taxon>
        <taxon>Sternorrhyncha</taxon>
        <taxon>Aphidomorpha</taxon>
        <taxon>Aphidoidea</taxon>
        <taxon>Aphididae</taxon>
        <taxon>Lachninae</taxon>
        <taxon>Cinara</taxon>
    </lineage>
</organism>
<gene>
    <name evidence="2" type="ORF">CINCED_3A014451</name>
</gene>
<evidence type="ECO:0000313" key="2">
    <source>
        <dbReference type="EMBL" id="VVC34457.1"/>
    </source>
</evidence>
<evidence type="ECO:0000259" key="1">
    <source>
        <dbReference type="PROSITE" id="PS50878"/>
    </source>
</evidence>
<name>A0A5E4MQ78_9HEMI</name>
<dbReference type="CDD" id="cd01650">
    <property type="entry name" value="RT_nLTR_like"/>
    <property type="match status" value="1"/>
</dbReference>
<proteinExistence type="predicted"/>
<keyword evidence="2" id="KW-0695">RNA-directed DNA polymerase</keyword>
<dbReference type="Pfam" id="PF00078">
    <property type="entry name" value="RVT_1"/>
    <property type="match status" value="1"/>
</dbReference>
<dbReference type="InterPro" id="IPR043502">
    <property type="entry name" value="DNA/RNA_pol_sf"/>
</dbReference>
<evidence type="ECO:0000313" key="3">
    <source>
        <dbReference type="Proteomes" id="UP000325440"/>
    </source>
</evidence>
<dbReference type="InterPro" id="IPR000477">
    <property type="entry name" value="RT_dom"/>
</dbReference>
<accession>A0A5E4MQ78</accession>
<keyword evidence="3" id="KW-1185">Reference proteome</keyword>
<protein>
    <submittedName>
        <fullName evidence="2">Reverse transcriptase domain</fullName>
    </submittedName>
</protein>
<dbReference type="EMBL" id="CABPRJ010000996">
    <property type="protein sequence ID" value="VVC34457.1"/>
    <property type="molecule type" value="Genomic_DNA"/>
</dbReference>